<feature type="transmembrane region" description="Helical" evidence="7">
    <location>
        <begin position="381"/>
        <end position="400"/>
    </location>
</feature>
<evidence type="ECO:0000256" key="3">
    <source>
        <dbReference type="ARBA" id="ARBA00022679"/>
    </source>
</evidence>
<evidence type="ECO:0000256" key="7">
    <source>
        <dbReference type="SAM" id="Phobius"/>
    </source>
</evidence>
<evidence type="ECO:0000256" key="1">
    <source>
        <dbReference type="ARBA" id="ARBA00004141"/>
    </source>
</evidence>
<dbReference type="Pfam" id="PF13641">
    <property type="entry name" value="Glyco_tranf_2_3"/>
    <property type="match status" value="1"/>
</dbReference>
<dbReference type="InterPro" id="IPR029044">
    <property type="entry name" value="Nucleotide-diphossugar_trans"/>
</dbReference>
<dbReference type="Gene3D" id="3.90.550.10">
    <property type="entry name" value="Spore Coat Polysaccharide Biosynthesis Protein SpsA, Chain A"/>
    <property type="match status" value="1"/>
</dbReference>
<keyword evidence="3 8" id="KW-0808">Transferase</keyword>
<dbReference type="InterPro" id="IPR050321">
    <property type="entry name" value="Glycosyltr_2/OpgH_subfam"/>
</dbReference>
<dbReference type="EMBL" id="JBHLTL010000001">
    <property type="protein sequence ID" value="MFC0588503.1"/>
    <property type="molecule type" value="Genomic_DNA"/>
</dbReference>
<gene>
    <name evidence="8" type="ORF">ACFFF7_03665</name>
</gene>
<keyword evidence="6 7" id="KW-0472">Membrane</keyword>
<accession>A0ABV6PHD7</accession>
<dbReference type="GO" id="GO:0016740">
    <property type="term" value="F:transferase activity"/>
    <property type="evidence" value="ECO:0007669"/>
    <property type="project" value="UniProtKB-KW"/>
</dbReference>
<keyword evidence="5 7" id="KW-1133">Transmembrane helix</keyword>
<evidence type="ECO:0000313" key="9">
    <source>
        <dbReference type="Proteomes" id="UP001589943"/>
    </source>
</evidence>
<keyword evidence="9" id="KW-1185">Reference proteome</keyword>
<feature type="transmembrane region" description="Helical" evidence="7">
    <location>
        <begin position="21"/>
        <end position="46"/>
    </location>
</feature>
<keyword evidence="2" id="KW-0328">Glycosyltransferase</keyword>
<sequence length="479" mass="51656">MFSGFGLDPILHVLVLVERELLVFAAFWFVIGLIDEFAIDMTWVWLRLTGRARTGRLPAGFGRAELAGPAAILIPAFQEAAVIATTIAHMTATWSQREVRFYIGCYGNDAATLAAAMDGCGGDQRVRLVVHGAYGPTTKADCLNRLYAALCQDEARSGQMFRGVILHDAEDMVHPAALQAIDAALGSHDFVQLPVRPALQPSSQWIAGHYADEFTEAHAKALVVRSAMGAAIPAAGVGCGFARAALARLAEQRAQSGAFGPFATDCLTEDYELGLLLSRDGRGSTFLRLRDAAGTLVATSSYFPSALGAAVRQKTRWVHGIAFQAWDRMGWNGRPIELWMALRDRRGPLTALVLFAAYLLLVIDVALILAQQFGVVEGQPLSGAVHAMLTLSLIGFLWRATVRAVFTAREYGLSESIRAVLRIPVGNVIAIMAGRRALAAYLRSLAGQSVIWDKTAHHAHPAAGLQPLAPQPVRKRVKA</sequence>
<dbReference type="RefSeq" id="WP_379480001.1">
    <property type="nucleotide sequence ID" value="NZ_JBHLTL010000001.1"/>
</dbReference>
<evidence type="ECO:0000313" key="8">
    <source>
        <dbReference type="EMBL" id="MFC0588503.1"/>
    </source>
</evidence>
<organism evidence="8 9">
    <name type="scientific">Novosphingobium aquiterrae</name>
    <dbReference type="NCBI Taxonomy" id="624388"/>
    <lineage>
        <taxon>Bacteria</taxon>
        <taxon>Pseudomonadati</taxon>
        <taxon>Pseudomonadota</taxon>
        <taxon>Alphaproteobacteria</taxon>
        <taxon>Sphingomonadales</taxon>
        <taxon>Sphingomonadaceae</taxon>
        <taxon>Novosphingobium</taxon>
    </lineage>
</organism>
<comment type="subcellular location">
    <subcellularLocation>
        <location evidence="1">Membrane</location>
        <topology evidence="1">Multi-pass membrane protein</topology>
    </subcellularLocation>
</comment>
<dbReference type="PANTHER" id="PTHR43867">
    <property type="entry name" value="CELLULOSE SYNTHASE CATALYTIC SUBUNIT A [UDP-FORMING]"/>
    <property type="match status" value="1"/>
</dbReference>
<evidence type="ECO:0000256" key="2">
    <source>
        <dbReference type="ARBA" id="ARBA00022676"/>
    </source>
</evidence>
<proteinExistence type="predicted"/>
<protein>
    <submittedName>
        <fullName evidence="8">Glycosyl transferase family protein</fullName>
    </submittedName>
</protein>
<comment type="caution">
    <text evidence="8">The sequence shown here is derived from an EMBL/GenBank/DDBJ whole genome shotgun (WGS) entry which is preliminary data.</text>
</comment>
<dbReference type="PANTHER" id="PTHR43867:SF2">
    <property type="entry name" value="CELLULOSE SYNTHASE CATALYTIC SUBUNIT A [UDP-FORMING]"/>
    <property type="match status" value="1"/>
</dbReference>
<reference evidence="8 9" key="1">
    <citation type="submission" date="2024-09" db="EMBL/GenBank/DDBJ databases">
        <authorList>
            <person name="Sun Q."/>
            <person name="Mori K."/>
        </authorList>
    </citation>
    <scope>NUCLEOTIDE SEQUENCE [LARGE SCALE GENOMIC DNA]</scope>
    <source>
        <strain evidence="8 9">NCAIM B.02537</strain>
    </source>
</reference>
<dbReference type="SUPFAM" id="SSF53448">
    <property type="entry name" value="Nucleotide-diphospho-sugar transferases"/>
    <property type="match status" value="1"/>
</dbReference>
<dbReference type="Proteomes" id="UP001589943">
    <property type="component" value="Unassembled WGS sequence"/>
</dbReference>
<keyword evidence="4 7" id="KW-0812">Transmembrane</keyword>
<evidence type="ECO:0000256" key="5">
    <source>
        <dbReference type="ARBA" id="ARBA00022989"/>
    </source>
</evidence>
<feature type="transmembrane region" description="Helical" evidence="7">
    <location>
        <begin position="349"/>
        <end position="369"/>
    </location>
</feature>
<evidence type="ECO:0000256" key="6">
    <source>
        <dbReference type="ARBA" id="ARBA00023136"/>
    </source>
</evidence>
<evidence type="ECO:0000256" key="4">
    <source>
        <dbReference type="ARBA" id="ARBA00022692"/>
    </source>
</evidence>
<name>A0ABV6PHD7_9SPHN</name>
<dbReference type="NCBIfam" id="NF011307">
    <property type="entry name" value="PRK14716.1-5"/>
    <property type="match status" value="1"/>
</dbReference>